<gene>
    <name evidence="2" type="ORF">GCM10009007_08830</name>
</gene>
<reference evidence="2" key="2">
    <citation type="submission" date="2020-09" db="EMBL/GenBank/DDBJ databases">
        <authorList>
            <person name="Sun Q."/>
            <person name="Kim S."/>
        </authorList>
    </citation>
    <scope>NUCLEOTIDE SEQUENCE</scope>
    <source>
        <strain evidence="2">KCTC 32501</strain>
    </source>
</reference>
<dbReference type="PANTHER" id="PTHR38765">
    <property type="entry name" value="DUF484 DOMAIN-CONTAINING PROTEIN"/>
    <property type="match status" value="1"/>
</dbReference>
<keyword evidence="3" id="KW-1185">Reference proteome</keyword>
<evidence type="ECO:0000313" key="3">
    <source>
        <dbReference type="Proteomes" id="UP000614287"/>
    </source>
</evidence>
<evidence type="ECO:0000256" key="1">
    <source>
        <dbReference type="SAM" id="Coils"/>
    </source>
</evidence>
<dbReference type="RefSeq" id="WP_189492212.1">
    <property type="nucleotide sequence ID" value="NZ_BMZG01000004.1"/>
</dbReference>
<dbReference type="AlphaFoldDB" id="A0A8J3FZN5"/>
<organism evidence="2 3">
    <name type="scientific">Formosimonas limnophila</name>
    <dbReference type="NCBI Taxonomy" id="1384487"/>
    <lineage>
        <taxon>Bacteria</taxon>
        <taxon>Pseudomonadati</taxon>
        <taxon>Pseudomonadota</taxon>
        <taxon>Betaproteobacteria</taxon>
        <taxon>Burkholderiales</taxon>
        <taxon>Burkholderiaceae</taxon>
        <taxon>Formosimonas</taxon>
    </lineage>
</organism>
<proteinExistence type="predicted"/>
<dbReference type="EMBL" id="BMZG01000004">
    <property type="protein sequence ID" value="GHA70346.1"/>
    <property type="molecule type" value="Genomic_DNA"/>
</dbReference>
<keyword evidence="1" id="KW-0175">Coiled coil</keyword>
<feature type="coiled-coil region" evidence="1">
    <location>
        <begin position="68"/>
        <end position="95"/>
    </location>
</feature>
<accession>A0A8J3FZN5</accession>
<dbReference type="Proteomes" id="UP000614287">
    <property type="component" value="Unassembled WGS sequence"/>
</dbReference>
<dbReference type="Gene3D" id="3.30.450.40">
    <property type="match status" value="1"/>
</dbReference>
<dbReference type="InterPro" id="IPR029016">
    <property type="entry name" value="GAF-like_dom_sf"/>
</dbReference>
<comment type="caution">
    <text evidence="2">The sequence shown here is derived from an EMBL/GenBank/DDBJ whole genome shotgun (WGS) entry which is preliminary data.</text>
</comment>
<sequence length="254" mass="27896">MSEQQNRDELINQTHEALDDAPVMNAAEVIAYLQNHPEFFVEHAEALAGLPLPTTRDGNVVSMAHWQNNMLREKAEQHQVRLERLLAQAASNQQNHDKLLHLVSNWLGLVDANDLPAQIERDVQDAFHLDAVQVMVWNEPSRAVYHPSGQSWSDNVVIFANSLRTPYCGPCKGFEIEAALAKKSASGSIASLAIVPLWGTLNRAHVCVGVLLLGAADAKRFTPDMGTHFLQSIAHLAGAALSRVQSPVHLSLKT</sequence>
<reference evidence="2" key="1">
    <citation type="journal article" date="2014" name="Int. J. Syst. Evol. Microbiol.">
        <title>Complete genome sequence of Corynebacterium casei LMG S-19264T (=DSM 44701T), isolated from a smear-ripened cheese.</title>
        <authorList>
            <consortium name="US DOE Joint Genome Institute (JGI-PGF)"/>
            <person name="Walter F."/>
            <person name="Albersmeier A."/>
            <person name="Kalinowski J."/>
            <person name="Ruckert C."/>
        </authorList>
    </citation>
    <scope>NUCLEOTIDE SEQUENCE</scope>
    <source>
        <strain evidence="2">KCTC 32501</strain>
    </source>
</reference>
<dbReference type="PANTHER" id="PTHR38765:SF1">
    <property type="entry name" value="DUF484 DOMAIN-CONTAINING PROTEIN"/>
    <property type="match status" value="1"/>
</dbReference>
<evidence type="ECO:0000313" key="2">
    <source>
        <dbReference type="EMBL" id="GHA70346.1"/>
    </source>
</evidence>
<dbReference type="Pfam" id="PF04340">
    <property type="entry name" value="DUF484"/>
    <property type="match status" value="1"/>
</dbReference>
<name>A0A8J3FZN5_9BURK</name>
<evidence type="ECO:0008006" key="4">
    <source>
        <dbReference type="Google" id="ProtNLM"/>
    </source>
</evidence>
<dbReference type="InterPro" id="IPR007435">
    <property type="entry name" value="DUF484"/>
</dbReference>
<protein>
    <recommendedName>
        <fullName evidence="4">DUF484 family protein</fullName>
    </recommendedName>
</protein>